<gene>
    <name evidence="2" type="primary">20203480</name>
    <name evidence="1" type="ORF">HELRODRAFT_171096</name>
</gene>
<protein>
    <submittedName>
        <fullName evidence="1 2">Uncharacterized protein</fullName>
    </submittedName>
</protein>
<reference evidence="2" key="3">
    <citation type="submission" date="2015-06" db="UniProtKB">
        <authorList>
            <consortium name="EnsemblMetazoa"/>
        </authorList>
    </citation>
    <scope>IDENTIFICATION</scope>
</reference>
<dbReference type="AlphaFoldDB" id="T1F3T1"/>
<reference evidence="1 3" key="2">
    <citation type="journal article" date="2013" name="Nature">
        <title>Insights into bilaterian evolution from three spiralian genomes.</title>
        <authorList>
            <person name="Simakov O."/>
            <person name="Marletaz F."/>
            <person name="Cho S.J."/>
            <person name="Edsinger-Gonzales E."/>
            <person name="Havlak P."/>
            <person name="Hellsten U."/>
            <person name="Kuo D.H."/>
            <person name="Larsson T."/>
            <person name="Lv J."/>
            <person name="Arendt D."/>
            <person name="Savage R."/>
            <person name="Osoegawa K."/>
            <person name="de Jong P."/>
            <person name="Grimwood J."/>
            <person name="Chapman J.A."/>
            <person name="Shapiro H."/>
            <person name="Aerts A."/>
            <person name="Otillar R.P."/>
            <person name="Terry A.Y."/>
            <person name="Boore J.L."/>
            <person name="Grigoriev I.V."/>
            <person name="Lindberg D.R."/>
            <person name="Seaver E.C."/>
            <person name="Weisblat D.A."/>
            <person name="Putnam N.H."/>
            <person name="Rokhsar D.S."/>
        </authorList>
    </citation>
    <scope>NUCLEOTIDE SEQUENCE</scope>
</reference>
<keyword evidence="3" id="KW-1185">Reference proteome</keyword>
<dbReference type="EMBL" id="AMQM01003785">
    <property type="status" value="NOT_ANNOTATED_CDS"/>
    <property type="molecule type" value="Genomic_DNA"/>
</dbReference>
<dbReference type="RefSeq" id="XP_009016099.1">
    <property type="nucleotide sequence ID" value="XM_009017851.1"/>
</dbReference>
<organism evidence="2 3">
    <name type="scientific">Helobdella robusta</name>
    <name type="common">Californian leech</name>
    <dbReference type="NCBI Taxonomy" id="6412"/>
    <lineage>
        <taxon>Eukaryota</taxon>
        <taxon>Metazoa</taxon>
        <taxon>Spiralia</taxon>
        <taxon>Lophotrochozoa</taxon>
        <taxon>Annelida</taxon>
        <taxon>Clitellata</taxon>
        <taxon>Hirudinea</taxon>
        <taxon>Rhynchobdellida</taxon>
        <taxon>Glossiphoniidae</taxon>
        <taxon>Helobdella</taxon>
    </lineage>
</organism>
<dbReference type="Proteomes" id="UP000015101">
    <property type="component" value="Unassembled WGS sequence"/>
</dbReference>
<dbReference type="CTD" id="20203480"/>
<reference evidence="3" key="1">
    <citation type="submission" date="2012-12" db="EMBL/GenBank/DDBJ databases">
        <authorList>
            <person name="Hellsten U."/>
            <person name="Grimwood J."/>
            <person name="Chapman J.A."/>
            <person name="Shapiro H."/>
            <person name="Aerts A."/>
            <person name="Otillar R.P."/>
            <person name="Terry A.Y."/>
            <person name="Boore J.L."/>
            <person name="Simakov O."/>
            <person name="Marletaz F."/>
            <person name="Cho S.-J."/>
            <person name="Edsinger-Gonzales E."/>
            <person name="Havlak P."/>
            <person name="Kuo D.-H."/>
            <person name="Larsson T."/>
            <person name="Lv J."/>
            <person name="Arendt D."/>
            <person name="Savage R."/>
            <person name="Osoegawa K."/>
            <person name="de Jong P."/>
            <person name="Lindberg D.R."/>
            <person name="Seaver E.C."/>
            <person name="Weisblat D.A."/>
            <person name="Putnam N.H."/>
            <person name="Grigoriev I.V."/>
            <person name="Rokhsar D.S."/>
        </authorList>
    </citation>
    <scope>NUCLEOTIDE SEQUENCE</scope>
</reference>
<proteinExistence type="predicted"/>
<dbReference type="KEGG" id="hro:HELRODRAFT_171096"/>
<dbReference type="GeneID" id="20203480"/>
<name>T1F3T1_HELRO</name>
<dbReference type="EMBL" id="KB096325">
    <property type="protein sequence ID" value="ESO05466.1"/>
    <property type="molecule type" value="Genomic_DNA"/>
</dbReference>
<evidence type="ECO:0000313" key="3">
    <source>
        <dbReference type="Proteomes" id="UP000015101"/>
    </source>
</evidence>
<dbReference type="InParanoid" id="T1F3T1"/>
<evidence type="ECO:0000313" key="1">
    <source>
        <dbReference type="EMBL" id="ESO05466.1"/>
    </source>
</evidence>
<evidence type="ECO:0000313" key="2">
    <source>
        <dbReference type="EnsemblMetazoa" id="HelroP171096"/>
    </source>
</evidence>
<dbReference type="HOGENOM" id="CLU_1191004_0_0_1"/>
<dbReference type="EnsemblMetazoa" id="HelroT171096">
    <property type="protein sequence ID" value="HelroP171096"/>
    <property type="gene ID" value="HelroG171096"/>
</dbReference>
<accession>T1F3T1</accession>
<sequence>MQIGKPKDASMLASTKWFCKAMLTSVAPALGFTVVIITLVTAATETRDEDDPSLFSLKTFQPHPNPYIATCPFFEATHLFNVFSNLQLMHGSPYTIPPIRLAYVDFYNSSFTFQLVNVFMALENVDSVNFYLGNAPNVSSLVFKVPRYNKSEPVQYIKDGSYEVKYIRINLNPINSTLNMTMDLVRIDICSDHIQMINGSSNLDMLTLLILHLSGSGIYSFKWNCLTLKMQSK</sequence>